<dbReference type="InterPro" id="IPR009057">
    <property type="entry name" value="Homeodomain-like_sf"/>
</dbReference>
<accession>A0A8C5TMA2</accession>
<evidence type="ECO:0000313" key="10">
    <source>
        <dbReference type="Proteomes" id="UP000694560"/>
    </source>
</evidence>
<dbReference type="InterPro" id="IPR001356">
    <property type="entry name" value="HD"/>
</dbReference>
<sequence length="548" mass="58543">MSYPQGYLYQPSASLALYSCPAYSTSVISGPRTDELGRSSSGSAFSPYAGSTAFTAPSPGYNSHLQYGTDPAAAARRRFTSYVGSPYDHTPGMAGSLGYHPYAAPLGSYPYGDPAYRKNATRDATATLKAWLNEHRKNPYPTKGEKIMLAIITKMTLTQVSTWFANARRRLKKENKMTWTPRNRSEDEEEEENIDLEKNDEDEPQKLEEKGDPGTPDTGRTAGSAGSWRRALGAAPARCGAAWRGGLFPERAAGAGEPAGSGAGLARRGPRGGRRSGGRVGGAGRARELPPPLSFPPYQERGSGSTGLRAPPGFPRPPEAESGLSDSDCKELAEERLDGPVPQQGARRFPAGTVPGGRGRRRRAADPAVPPPSAAAGPPHAADLHPLLPGHRRLRHPLAAAGGPSPSPSSGRWPRSPPRRTRLRRPPVRRHPPRPRAGRRGPSRSPPRPRSPAAQCPFPNGGVLPRPLYYTAPFYPGYTNYGSFGALHGHPAGGPAAAAPGAHFNGLNQTVLSRAESLAKDTKMIRSQSQVDLCKDSPYELKKGMSNI</sequence>
<keyword evidence="3 6" id="KW-0238">DNA-binding</keyword>
<dbReference type="GO" id="GO:0030182">
    <property type="term" value="P:neuron differentiation"/>
    <property type="evidence" value="ECO:0007669"/>
    <property type="project" value="TreeGrafter"/>
</dbReference>
<evidence type="ECO:0000256" key="4">
    <source>
        <dbReference type="ARBA" id="ARBA00023155"/>
    </source>
</evidence>
<dbReference type="Pfam" id="PF05920">
    <property type="entry name" value="Homeobox_KN"/>
    <property type="match status" value="1"/>
</dbReference>
<proteinExistence type="inferred from homology"/>
<dbReference type="PANTHER" id="PTHR11211">
    <property type="entry name" value="IROQUOIS-CLASS HOMEODOMAIN PROTEIN IRX"/>
    <property type="match status" value="1"/>
</dbReference>
<feature type="domain" description="Homeobox" evidence="8">
    <location>
        <begin position="117"/>
        <end position="174"/>
    </location>
</feature>
<dbReference type="GO" id="GO:0000981">
    <property type="term" value="F:DNA-binding transcription factor activity, RNA polymerase II-specific"/>
    <property type="evidence" value="ECO:0007669"/>
    <property type="project" value="InterPro"/>
</dbReference>
<organism evidence="9 10">
    <name type="scientific">Malurus cyaneus samueli</name>
    <dbReference type="NCBI Taxonomy" id="2593467"/>
    <lineage>
        <taxon>Eukaryota</taxon>
        <taxon>Metazoa</taxon>
        <taxon>Chordata</taxon>
        <taxon>Craniata</taxon>
        <taxon>Vertebrata</taxon>
        <taxon>Euteleostomi</taxon>
        <taxon>Archelosauria</taxon>
        <taxon>Archosauria</taxon>
        <taxon>Dinosauria</taxon>
        <taxon>Saurischia</taxon>
        <taxon>Theropoda</taxon>
        <taxon>Coelurosauria</taxon>
        <taxon>Aves</taxon>
        <taxon>Neognathae</taxon>
        <taxon>Neoaves</taxon>
        <taxon>Telluraves</taxon>
        <taxon>Australaves</taxon>
        <taxon>Passeriformes</taxon>
        <taxon>Meliphagoidea</taxon>
        <taxon>Maluridae</taxon>
        <taxon>Malurus</taxon>
    </lineage>
</organism>
<keyword evidence="4 6" id="KW-0371">Homeobox</keyword>
<dbReference type="FunFam" id="1.10.10.60:FF:000003">
    <property type="entry name" value="Iroquois-class homeobox protein IRX"/>
    <property type="match status" value="1"/>
</dbReference>
<dbReference type="GO" id="GO:0005634">
    <property type="term" value="C:nucleus"/>
    <property type="evidence" value="ECO:0007669"/>
    <property type="project" value="UniProtKB-SubCell"/>
</dbReference>
<evidence type="ECO:0000256" key="5">
    <source>
        <dbReference type="ARBA" id="ARBA00023242"/>
    </source>
</evidence>
<dbReference type="PANTHER" id="PTHR11211:SF17">
    <property type="entry name" value="IROQUOIS-CLASS HOMEODOMAIN PROTEIN IRX-5"/>
    <property type="match status" value="1"/>
</dbReference>
<feature type="compositionally biased region" description="Acidic residues" evidence="7">
    <location>
        <begin position="186"/>
        <end position="203"/>
    </location>
</feature>
<comment type="similarity">
    <text evidence="2">Belongs to the TALE/IRO homeobox family.</text>
</comment>
<dbReference type="PROSITE" id="PS50071">
    <property type="entry name" value="HOMEOBOX_2"/>
    <property type="match status" value="1"/>
</dbReference>
<dbReference type="InterPro" id="IPR017970">
    <property type="entry name" value="Homeobox_CS"/>
</dbReference>
<evidence type="ECO:0000256" key="1">
    <source>
        <dbReference type="ARBA" id="ARBA00004123"/>
    </source>
</evidence>
<name>A0A8C5TMA2_9PASS</name>
<feature type="compositionally biased region" description="Basic residues" evidence="7">
    <location>
        <begin position="268"/>
        <end position="277"/>
    </location>
</feature>
<dbReference type="SUPFAM" id="SSF46689">
    <property type="entry name" value="Homeodomain-like"/>
    <property type="match status" value="1"/>
</dbReference>
<dbReference type="InterPro" id="IPR008422">
    <property type="entry name" value="KN_HD"/>
</dbReference>
<evidence type="ECO:0000256" key="3">
    <source>
        <dbReference type="ARBA" id="ARBA00023125"/>
    </source>
</evidence>
<evidence type="ECO:0000256" key="7">
    <source>
        <dbReference type="SAM" id="MobiDB-lite"/>
    </source>
</evidence>
<reference evidence="9" key="1">
    <citation type="submission" date="2025-08" db="UniProtKB">
        <authorList>
            <consortium name="Ensembl"/>
        </authorList>
    </citation>
    <scope>IDENTIFICATION</scope>
</reference>
<dbReference type="AlphaFoldDB" id="A0A8C5TMA2"/>
<dbReference type="SMART" id="SM00389">
    <property type="entry name" value="HOX"/>
    <property type="match status" value="1"/>
</dbReference>
<dbReference type="Proteomes" id="UP000694560">
    <property type="component" value="Unplaced"/>
</dbReference>
<feature type="compositionally biased region" description="Basic and acidic residues" evidence="7">
    <location>
        <begin position="327"/>
        <end position="338"/>
    </location>
</feature>
<dbReference type="PROSITE" id="PS00027">
    <property type="entry name" value="HOMEOBOX_1"/>
    <property type="match status" value="1"/>
</dbReference>
<reference evidence="9" key="2">
    <citation type="submission" date="2025-09" db="UniProtKB">
        <authorList>
            <consortium name="Ensembl"/>
        </authorList>
    </citation>
    <scope>IDENTIFICATION</scope>
</reference>
<dbReference type="GO" id="GO:0048468">
    <property type="term" value="P:cell development"/>
    <property type="evidence" value="ECO:0007669"/>
    <property type="project" value="TreeGrafter"/>
</dbReference>
<evidence type="ECO:0000256" key="6">
    <source>
        <dbReference type="PROSITE-ProRule" id="PRU00108"/>
    </source>
</evidence>
<feature type="compositionally biased region" description="Low complexity" evidence="7">
    <location>
        <begin position="374"/>
        <end position="389"/>
    </location>
</feature>
<evidence type="ECO:0000256" key="2">
    <source>
        <dbReference type="ARBA" id="ARBA00008446"/>
    </source>
</evidence>
<feature type="DNA-binding region" description="Homeobox" evidence="6">
    <location>
        <begin position="119"/>
        <end position="175"/>
    </location>
</feature>
<dbReference type="CDD" id="cd00086">
    <property type="entry name" value="homeodomain"/>
    <property type="match status" value="1"/>
</dbReference>
<comment type="subcellular location">
    <subcellularLocation>
        <location evidence="1 6">Nucleus</location>
    </subcellularLocation>
</comment>
<feature type="compositionally biased region" description="Basic residues" evidence="7">
    <location>
        <begin position="417"/>
        <end position="442"/>
    </location>
</feature>
<evidence type="ECO:0000313" key="9">
    <source>
        <dbReference type="Ensembl" id="ENSMCSP00000009836.1"/>
    </source>
</evidence>
<dbReference type="OrthoDB" id="5399138at2759"/>
<dbReference type="Ensembl" id="ENSMCST00000010079.1">
    <property type="protein sequence ID" value="ENSMCSP00000009836.1"/>
    <property type="gene ID" value="ENSMCSG00000006974.1"/>
</dbReference>
<dbReference type="GO" id="GO:0000978">
    <property type="term" value="F:RNA polymerase II cis-regulatory region sequence-specific DNA binding"/>
    <property type="evidence" value="ECO:0007669"/>
    <property type="project" value="TreeGrafter"/>
</dbReference>
<evidence type="ECO:0000259" key="8">
    <source>
        <dbReference type="PROSITE" id="PS50071"/>
    </source>
</evidence>
<protein>
    <submittedName>
        <fullName evidence="9">Iroquois homeobox 5</fullName>
    </submittedName>
</protein>
<dbReference type="Gene3D" id="1.10.10.60">
    <property type="entry name" value="Homeodomain-like"/>
    <property type="match status" value="1"/>
</dbReference>
<keyword evidence="10" id="KW-1185">Reference proteome</keyword>
<feature type="compositionally biased region" description="Low complexity" evidence="7">
    <location>
        <begin position="402"/>
        <end position="414"/>
    </location>
</feature>
<keyword evidence="5 6" id="KW-0539">Nucleus</keyword>
<feature type="region of interest" description="Disordered" evidence="7">
    <location>
        <begin position="250"/>
        <end position="462"/>
    </location>
</feature>
<feature type="region of interest" description="Disordered" evidence="7">
    <location>
        <begin position="177"/>
        <end position="227"/>
    </location>
</feature>